<proteinExistence type="predicted"/>
<accession>A0ABQ8NDE9</accession>
<sequence>MKLYLLLFAALAAAQVSGGDYDCDATKAKCTSDCQAEGRTVSVNICEVFEAGSHRACSCGDKEKKPGGGKNGGK</sequence>
<keyword evidence="3" id="KW-1185">Reference proteome</keyword>
<comment type="caution">
    <text evidence="2">The sequence shown here is derived from an EMBL/GenBank/DDBJ whole genome shotgun (WGS) entry which is preliminary data.</text>
</comment>
<organism evidence="2 3">
    <name type="scientific">Pyricularia grisea</name>
    <name type="common">Crabgrass-specific blast fungus</name>
    <name type="synonym">Magnaporthe grisea</name>
    <dbReference type="NCBI Taxonomy" id="148305"/>
    <lineage>
        <taxon>Eukaryota</taxon>
        <taxon>Fungi</taxon>
        <taxon>Dikarya</taxon>
        <taxon>Ascomycota</taxon>
        <taxon>Pezizomycotina</taxon>
        <taxon>Sordariomycetes</taxon>
        <taxon>Sordariomycetidae</taxon>
        <taxon>Magnaporthales</taxon>
        <taxon>Pyriculariaceae</taxon>
        <taxon>Pyricularia</taxon>
    </lineage>
</organism>
<reference evidence="2" key="1">
    <citation type="submission" date="2021-01" db="EMBL/GenBank/DDBJ databases">
        <title>Deciphering the adaptive evolutionary patterns associated with biogeogrpahic diversity in the finger millet blast pathogen Magnaporthe oryzae in Eastern Africa.</title>
        <authorList>
            <person name="Onyema G."/>
            <person name="Shittu T.A."/>
            <person name="Dodsworth S."/>
            <person name="Devilliers S."/>
            <person name="Muthumeenakshi S."/>
            <person name="Sreenivasaprasad S."/>
        </authorList>
    </citation>
    <scope>NUCLEOTIDE SEQUENCE</scope>
    <source>
        <strain evidence="2">D15/s37</strain>
    </source>
</reference>
<name>A0ABQ8NDE9_PYRGI</name>
<protein>
    <submittedName>
        <fullName evidence="2">Uncharacterized protein</fullName>
    </submittedName>
</protein>
<dbReference type="EMBL" id="JABSND010000171">
    <property type="protein sequence ID" value="KAI6295250.1"/>
    <property type="molecule type" value="Genomic_DNA"/>
</dbReference>
<evidence type="ECO:0000256" key="1">
    <source>
        <dbReference type="SAM" id="SignalP"/>
    </source>
</evidence>
<gene>
    <name evidence="2" type="ORF">MCOR33_007815</name>
</gene>
<evidence type="ECO:0000313" key="2">
    <source>
        <dbReference type="EMBL" id="KAI6295250.1"/>
    </source>
</evidence>
<dbReference type="Proteomes" id="UP001059893">
    <property type="component" value="Unassembled WGS sequence"/>
</dbReference>
<feature type="chain" id="PRO_5045042295" evidence="1">
    <location>
        <begin position="19"/>
        <end position="74"/>
    </location>
</feature>
<keyword evidence="1" id="KW-0732">Signal</keyword>
<evidence type="ECO:0000313" key="3">
    <source>
        <dbReference type="Proteomes" id="UP001059893"/>
    </source>
</evidence>
<feature type="signal peptide" evidence="1">
    <location>
        <begin position="1"/>
        <end position="18"/>
    </location>
</feature>